<evidence type="ECO:0000256" key="1">
    <source>
        <dbReference type="ARBA" id="ARBA00006484"/>
    </source>
</evidence>
<proteinExistence type="inferred from homology"/>
<dbReference type="GO" id="GO:0004316">
    <property type="term" value="F:3-oxoacyl-[acyl-carrier-protein] reductase (NADPH) activity"/>
    <property type="evidence" value="ECO:0007669"/>
    <property type="project" value="UniProtKB-EC"/>
</dbReference>
<sequence length="237" mass="25491">MSTERNVVIITGASQGIGAELVRAYREENYRVIATSRSIKPSTDPDVHAVPGDISHPATAERIVREGIERFGRIDSLVNNAGVFLAKPFIEMTQEDYDHNLGVNVAGFFHITQRAAAEMLKQGSGHIVSITTSLADQPMVGMPSALASLTKGGLNAVTRSLAMEFSKSGVRVNAVSPGVIKTPMHPVETHSALAKLHPVGRMGEIRDIIDAVLYLETARFVTGEILHVDGGQNAGRW</sequence>
<dbReference type="Pfam" id="PF13561">
    <property type="entry name" value="adh_short_C2"/>
    <property type="match status" value="1"/>
</dbReference>
<dbReference type="PANTHER" id="PTHR43639:SF1">
    <property type="entry name" value="SHORT-CHAIN DEHYDROGENASE_REDUCTASE FAMILY PROTEIN"/>
    <property type="match status" value="1"/>
</dbReference>
<dbReference type="EC" id="1.1.1.100" evidence="3"/>
<reference evidence="3 4" key="1">
    <citation type="submission" date="2016-09" db="EMBL/GenBank/DDBJ databases">
        <title>The complete genome sequences of Rhizobium gallicum, symbiovars gallicum and phaseoli, symbionts associated to common bean (Phaseolus vulgaris).</title>
        <authorList>
            <person name="Bustos P."/>
            <person name="Santamaria R.I."/>
            <person name="Perez-Carrascal O.M."/>
            <person name="Juarez S."/>
            <person name="Lozano L."/>
            <person name="Martinez-Flores I."/>
            <person name="Martinez-Romero E."/>
            <person name="Cevallos M."/>
            <person name="Romero D."/>
            <person name="Davila G."/>
            <person name="Gonzalez V."/>
        </authorList>
    </citation>
    <scope>NUCLEOTIDE SEQUENCE [LARGE SCALE GENOMIC DNA]</scope>
    <source>
        <strain evidence="3 4">8C-3</strain>
        <plasmid evidence="4">Plasmid prsp8c3c</plasmid>
    </source>
</reference>
<organism evidence="3 4">
    <name type="scientific">Rhizobium etli 8C-3</name>
    <dbReference type="NCBI Taxonomy" id="538025"/>
    <lineage>
        <taxon>Bacteria</taxon>
        <taxon>Pseudomonadati</taxon>
        <taxon>Pseudomonadota</taxon>
        <taxon>Alphaproteobacteria</taxon>
        <taxon>Hyphomicrobiales</taxon>
        <taxon>Rhizobiaceae</taxon>
        <taxon>Rhizobium/Agrobacterium group</taxon>
        <taxon>Rhizobium</taxon>
    </lineage>
</organism>
<keyword evidence="3" id="KW-0614">Plasmid</keyword>
<name>A0A1L5PD25_RHIET</name>
<evidence type="ECO:0000256" key="2">
    <source>
        <dbReference type="ARBA" id="ARBA00023002"/>
    </source>
</evidence>
<dbReference type="PRINTS" id="PR00080">
    <property type="entry name" value="SDRFAMILY"/>
</dbReference>
<protein>
    <submittedName>
        <fullName evidence="3">3-oxoacyl-(Acyl-carrier-protein) reductase protein</fullName>
        <ecNumber evidence="3">1.1.1.100</ecNumber>
    </submittedName>
</protein>
<dbReference type="SUPFAM" id="SSF51735">
    <property type="entry name" value="NAD(P)-binding Rossmann-fold domains"/>
    <property type="match status" value="1"/>
</dbReference>
<dbReference type="InterPro" id="IPR002347">
    <property type="entry name" value="SDR_fam"/>
</dbReference>
<dbReference type="CDD" id="cd05233">
    <property type="entry name" value="SDR_c"/>
    <property type="match status" value="1"/>
</dbReference>
<comment type="similarity">
    <text evidence="1">Belongs to the short-chain dehydrogenases/reductases (SDR) family.</text>
</comment>
<dbReference type="AlphaFoldDB" id="A0A1L5PD25"/>
<evidence type="ECO:0000313" key="4">
    <source>
        <dbReference type="Proteomes" id="UP000185109"/>
    </source>
</evidence>
<dbReference type="PANTHER" id="PTHR43639">
    <property type="entry name" value="OXIDOREDUCTASE, SHORT-CHAIN DEHYDROGENASE/REDUCTASE FAMILY (AFU_ORTHOLOGUE AFUA_5G02870)"/>
    <property type="match status" value="1"/>
</dbReference>
<accession>A0A1L5PD25</accession>
<dbReference type="Gene3D" id="3.40.50.720">
    <property type="entry name" value="NAD(P)-binding Rossmann-like Domain"/>
    <property type="match status" value="1"/>
</dbReference>
<keyword evidence="2 3" id="KW-0560">Oxidoreductase</keyword>
<dbReference type="InterPro" id="IPR036291">
    <property type="entry name" value="NAD(P)-bd_dom_sf"/>
</dbReference>
<dbReference type="RefSeq" id="WP_074064060.1">
    <property type="nucleotide sequence ID" value="NZ_CP017244.1"/>
</dbReference>
<dbReference type="EMBL" id="CP017244">
    <property type="protein sequence ID" value="APO78137.1"/>
    <property type="molecule type" value="Genomic_DNA"/>
</dbReference>
<evidence type="ECO:0000313" key="3">
    <source>
        <dbReference type="EMBL" id="APO78137.1"/>
    </source>
</evidence>
<gene>
    <name evidence="3" type="ORF">AM571_PC00397</name>
</gene>
<dbReference type="Proteomes" id="UP000185109">
    <property type="component" value="Plasmid pRsp8C3c"/>
</dbReference>
<dbReference type="PRINTS" id="PR00081">
    <property type="entry name" value="GDHRDH"/>
</dbReference>
<geneLocation type="plasmid" evidence="4">
    <name>prsp8c3c</name>
</geneLocation>
<dbReference type="FunFam" id="3.40.50.720:FF:000084">
    <property type="entry name" value="Short-chain dehydrogenase reductase"/>
    <property type="match status" value="1"/>
</dbReference>